<dbReference type="InterPro" id="IPR003615">
    <property type="entry name" value="HNH_nuc"/>
</dbReference>
<dbReference type="GO" id="GO:0004519">
    <property type="term" value="F:endonuclease activity"/>
    <property type="evidence" value="ECO:0007669"/>
    <property type="project" value="UniProtKB-KW"/>
</dbReference>
<keyword evidence="1" id="KW-0378">Hydrolase</keyword>
<evidence type="ECO:0000313" key="2">
    <source>
        <dbReference type="Proteomes" id="UP001433071"/>
    </source>
</evidence>
<organism evidence="1 2">
    <name type="scientific">Mesorhizobium caraganae</name>
    <dbReference type="NCBI Taxonomy" id="483206"/>
    <lineage>
        <taxon>Bacteria</taxon>
        <taxon>Pseudomonadati</taxon>
        <taxon>Pseudomonadota</taxon>
        <taxon>Alphaproteobacteria</taxon>
        <taxon>Hyphomicrobiales</taxon>
        <taxon>Phyllobacteriaceae</taxon>
        <taxon>Mesorhizobium</taxon>
    </lineage>
</organism>
<dbReference type="Proteomes" id="UP001433071">
    <property type="component" value="Unassembled WGS sequence"/>
</dbReference>
<sequence>MKMLTEAVTVVSRAVRQGKSARKIFKKAGFLIPFGNDIDHIIDLQLGGANVLSNFALLDSSVNRSLGAQIWNQIKNLPIGTAINKVTIGER</sequence>
<evidence type="ECO:0000313" key="1">
    <source>
        <dbReference type="EMBL" id="MER9406177.1"/>
    </source>
</evidence>
<comment type="caution">
    <text evidence="1">The sequence shown here is derived from an EMBL/GenBank/DDBJ whole genome shotgun (WGS) entry which is preliminary data.</text>
</comment>
<gene>
    <name evidence="1" type="ORF">NKI36_19295</name>
</gene>
<dbReference type="CDD" id="cd00085">
    <property type="entry name" value="HNHc"/>
    <property type="match status" value="1"/>
</dbReference>
<accession>A0ABV1Z2G2</accession>
<dbReference type="RefSeq" id="WP_352559553.1">
    <property type="nucleotide sequence ID" value="NZ_JAMYQB010000015.1"/>
</dbReference>
<dbReference type="EMBL" id="JAMYQB010000015">
    <property type="protein sequence ID" value="MER9406177.1"/>
    <property type="molecule type" value="Genomic_DNA"/>
</dbReference>
<name>A0ABV1Z2G2_9HYPH</name>
<proteinExistence type="predicted"/>
<reference evidence="1 2" key="1">
    <citation type="journal article" date="2024" name="Proc. Natl. Acad. Sci. U.S.A.">
        <title>The evolutionary genomics of adaptation to stress in wild rhizobium bacteria.</title>
        <authorList>
            <person name="Kehlet-Delgado H."/>
            <person name="Montoya A.P."/>
            <person name="Jensen K.T."/>
            <person name="Wendlandt C.E."/>
            <person name="Dexheimer C."/>
            <person name="Roberts M."/>
            <person name="Torres Martinez L."/>
            <person name="Friesen M.L."/>
            <person name="Griffitts J.S."/>
            <person name="Porter S.S."/>
        </authorList>
    </citation>
    <scope>NUCLEOTIDE SEQUENCE [LARGE SCALE GENOMIC DNA]</scope>
    <source>
        <strain evidence="1 2">M0641</strain>
    </source>
</reference>
<keyword evidence="1" id="KW-0540">Nuclease</keyword>
<protein>
    <submittedName>
        <fullName evidence="1">HNH endonuclease</fullName>
    </submittedName>
</protein>
<keyword evidence="2" id="KW-1185">Reference proteome</keyword>
<keyword evidence="1" id="KW-0255">Endonuclease</keyword>